<feature type="compositionally biased region" description="Basic and acidic residues" evidence="16">
    <location>
        <begin position="519"/>
        <end position="531"/>
    </location>
</feature>
<dbReference type="GO" id="GO:0031120">
    <property type="term" value="P:snRNA pseudouridine synthesis"/>
    <property type="evidence" value="ECO:0007669"/>
    <property type="project" value="UniProtKB-ARBA"/>
</dbReference>
<dbReference type="GO" id="GO:0003723">
    <property type="term" value="F:RNA binding"/>
    <property type="evidence" value="ECO:0007669"/>
    <property type="project" value="InterPro"/>
</dbReference>
<dbReference type="FunFam" id="3.30.70.580:FF:000002">
    <property type="entry name" value="tRNA pseudouridine synthase"/>
    <property type="match status" value="1"/>
</dbReference>
<dbReference type="CDD" id="cd02568">
    <property type="entry name" value="PseudoU_synth_PUS1_PUS2"/>
    <property type="match status" value="1"/>
</dbReference>
<dbReference type="SUPFAM" id="SSF55120">
    <property type="entry name" value="Pseudouridine synthase"/>
    <property type="match status" value="1"/>
</dbReference>
<keyword evidence="8" id="KW-0539">Nucleus</keyword>
<dbReference type="PANTHER" id="PTHR11142">
    <property type="entry name" value="PSEUDOURIDYLATE SYNTHASE"/>
    <property type="match status" value="1"/>
</dbReference>
<dbReference type="GO" id="GO:0005634">
    <property type="term" value="C:nucleus"/>
    <property type="evidence" value="ECO:0007669"/>
    <property type="project" value="UniProtKB-SubCell"/>
</dbReference>
<evidence type="ECO:0000256" key="15">
    <source>
        <dbReference type="PIRSR" id="PIRSR641708-2"/>
    </source>
</evidence>
<dbReference type="GO" id="GO:0031119">
    <property type="term" value="P:tRNA pseudouridine synthesis"/>
    <property type="evidence" value="ECO:0007669"/>
    <property type="project" value="InterPro"/>
</dbReference>
<evidence type="ECO:0000256" key="16">
    <source>
        <dbReference type="SAM" id="MobiDB-lite"/>
    </source>
</evidence>
<comment type="catalytic activity">
    <reaction evidence="1">
        <text>a uridine in mRNA = a pseudouridine in mRNA</text>
        <dbReference type="Rhea" id="RHEA:56644"/>
        <dbReference type="Rhea" id="RHEA-COMP:14658"/>
        <dbReference type="Rhea" id="RHEA-COMP:14659"/>
        <dbReference type="ChEBI" id="CHEBI:65314"/>
        <dbReference type="ChEBI" id="CHEBI:65315"/>
    </reaction>
</comment>
<evidence type="ECO:0000256" key="13">
    <source>
        <dbReference type="ARBA" id="ARBA00080858"/>
    </source>
</evidence>
<feature type="region of interest" description="Disordered" evidence="16">
    <location>
        <begin position="1"/>
        <end position="87"/>
    </location>
</feature>
<evidence type="ECO:0000256" key="9">
    <source>
        <dbReference type="ARBA" id="ARBA00036943"/>
    </source>
</evidence>
<comment type="similarity">
    <text evidence="4">Belongs to the tRNA pseudouridine synthase TruA family.</text>
</comment>
<dbReference type="InterPro" id="IPR001406">
    <property type="entry name" value="PsdUridine_synth_TruA"/>
</dbReference>
<name>A0A9P5Y2P9_9AGAR</name>
<dbReference type="FunFam" id="3.30.70.660:FF:000002">
    <property type="entry name" value="tRNA pseudouridine synthase"/>
    <property type="match status" value="1"/>
</dbReference>
<dbReference type="Gene3D" id="3.30.70.660">
    <property type="entry name" value="Pseudouridine synthase I, catalytic domain, C-terminal subdomain"/>
    <property type="match status" value="1"/>
</dbReference>
<comment type="function">
    <text evidence="10">Formation of pseudouridine at positions 27 and 28 in the anticodon stem and loop of transfer RNAs; at positions 34 and 36 of intron-containing precursor tRNA(Ile) and at position 35 in the intron-containing tRNA(Tyr). Catalyzes pseudouridylation at position 44 in U2 snRNA. Also catalyzes pseudouridylation of mRNAs.</text>
</comment>
<dbReference type="InterPro" id="IPR020095">
    <property type="entry name" value="PsdUridine_synth_TruA_C"/>
</dbReference>
<keyword evidence="5" id="KW-0507">mRNA processing</keyword>
<dbReference type="Gene3D" id="3.30.70.580">
    <property type="entry name" value="Pseudouridine synthase I, catalytic domain, N-terminal subdomain"/>
    <property type="match status" value="1"/>
</dbReference>
<feature type="domain" description="Pseudouridine synthase I TruA alpha/beta" evidence="17">
    <location>
        <begin position="290"/>
        <end position="393"/>
    </location>
</feature>
<dbReference type="AlphaFoldDB" id="A0A9P5Y2P9"/>
<dbReference type="InterPro" id="IPR020103">
    <property type="entry name" value="PsdUridine_synth_cat_dom_sf"/>
</dbReference>
<feature type="compositionally biased region" description="Polar residues" evidence="16">
    <location>
        <begin position="7"/>
        <end position="29"/>
    </location>
</feature>
<dbReference type="InterPro" id="IPR020097">
    <property type="entry name" value="PsdUridine_synth_TruA_a/b_dom"/>
</dbReference>
<accession>A0A9P5Y2P9</accession>
<evidence type="ECO:0000313" key="18">
    <source>
        <dbReference type="EMBL" id="KAF9461218.1"/>
    </source>
</evidence>
<feature type="active site" description="Nucleophile" evidence="14">
    <location>
        <position position="151"/>
    </location>
</feature>
<evidence type="ECO:0000256" key="7">
    <source>
        <dbReference type="ARBA" id="ARBA00023235"/>
    </source>
</evidence>
<feature type="binding site" evidence="15">
    <location>
        <position position="210"/>
    </location>
    <ligand>
        <name>substrate</name>
    </ligand>
</feature>
<comment type="catalytic activity">
    <reaction evidence="9">
        <text>a uridine in tRNA = a pseudouridine in tRNA</text>
        <dbReference type="Rhea" id="RHEA:54572"/>
        <dbReference type="Rhea" id="RHEA-COMP:13339"/>
        <dbReference type="Rhea" id="RHEA-COMP:13934"/>
        <dbReference type="ChEBI" id="CHEBI:65314"/>
        <dbReference type="ChEBI" id="CHEBI:65315"/>
    </reaction>
</comment>
<reference evidence="18" key="1">
    <citation type="submission" date="2020-11" db="EMBL/GenBank/DDBJ databases">
        <authorList>
            <consortium name="DOE Joint Genome Institute"/>
            <person name="Ahrendt S."/>
            <person name="Riley R."/>
            <person name="Andreopoulos W."/>
            <person name="Labutti K."/>
            <person name="Pangilinan J."/>
            <person name="Ruiz-Duenas F.J."/>
            <person name="Barrasa J.M."/>
            <person name="Sanchez-Garcia M."/>
            <person name="Camarero S."/>
            <person name="Miyauchi S."/>
            <person name="Serrano A."/>
            <person name="Linde D."/>
            <person name="Babiker R."/>
            <person name="Drula E."/>
            <person name="Ayuso-Fernandez I."/>
            <person name="Pacheco R."/>
            <person name="Padilla G."/>
            <person name="Ferreira P."/>
            <person name="Barriuso J."/>
            <person name="Kellner H."/>
            <person name="Castanera R."/>
            <person name="Alfaro M."/>
            <person name="Ramirez L."/>
            <person name="Pisabarro A.G."/>
            <person name="Kuo A."/>
            <person name="Tritt A."/>
            <person name="Lipzen A."/>
            <person name="He G."/>
            <person name="Yan M."/>
            <person name="Ng V."/>
            <person name="Cullen D."/>
            <person name="Martin F."/>
            <person name="Rosso M.-N."/>
            <person name="Henrissat B."/>
            <person name="Hibbett D."/>
            <person name="Martinez A.T."/>
            <person name="Grigoriev I.V."/>
        </authorList>
    </citation>
    <scope>NUCLEOTIDE SEQUENCE</scope>
    <source>
        <strain evidence="18">CBS 247.69</strain>
    </source>
</reference>
<evidence type="ECO:0000256" key="14">
    <source>
        <dbReference type="PIRSR" id="PIRSR641708-1"/>
    </source>
</evidence>
<evidence type="ECO:0000256" key="6">
    <source>
        <dbReference type="ARBA" id="ARBA00022694"/>
    </source>
</evidence>
<dbReference type="Pfam" id="PF01416">
    <property type="entry name" value="PseudoU_synth_1"/>
    <property type="match status" value="1"/>
</dbReference>
<keyword evidence="7" id="KW-0413">Isomerase</keyword>
<evidence type="ECO:0000256" key="1">
    <source>
        <dbReference type="ARBA" id="ARBA00001166"/>
    </source>
</evidence>
<dbReference type="OrthoDB" id="10256309at2759"/>
<dbReference type="InterPro" id="IPR041708">
    <property type="entry name" value="PUS1/PUS2-like"/>
</dbReference>
<feature type="region of interest" description="Disordered" evidence="16">
    <location>
        <begin position="506"/>
        <end position="531"/>
    </location>
</feature>
<evidence type="ECO:0000313" key="19">
    <source>
        <dbReference type="Proteomes" id="UP000807353"/>
    </source>
</evidence>
<dbReference type="GO" id="GO:0009982">
    <property type="term" value="F:pseudouridine synthase activity"/>
    <property type="evidence" value="ECO:0007669"/>
    <property type="project" value="InterPro"/>
</dbReference>
<dbReference type="GO" id="GO:0006397">
    <property type="term" value="P:mRNA processing"/>
    <property type="evidence" value="ECO:0007669"/>
    <property type="project" value="UniProtKB-KW"/>
</dbReference>
<dbReference type="EMBL" id="MU150287">
    <property type="protein sequence ID" value="KAF9461218.1"/>
    <property type="molecule type" value="Genomic_DNA"/>
</dbReference>
<evidence type="ECO:0000256" key="12">
    <source>
        <dbReference type="ARBA" id="ARBA00079072"/>
    </source>
</evidence>
<comment type="caution">
    <text evidence="18">The sequence shown here is derived from an EMBL/GenBank/DDBJ whole genome shotgun (WGS) entry which is preliminary data.</text>
</comment>
<feature type="compositionally biased region" description="Basic and acidic residues" evidence="16">
    <location>
        <begin position="37"/>
        <end position="54"/>
    </location>
</feature>
<dbReference type="InterPro" id="IPR020094">
    <property type="entry name" value="TruA/RsuA/RluB/E/F_N"/>
</dbReference>
<dbReference type="NCBIfam" id="TIGR00071">
    <property type="entry name" value="hisT_truA"/>
    <property type="match status" value="1"/>
</dbReference>
<evidence type="ECO:0000256" key="10">
    <source>
        <dbReference type="ARBA" id="ARBA00053072"/>
    </source>
</evidence>
<evidence type="ECO:0000256" key="5">
    <source>
        <dbReference type="ARBA" id="ARBA00022664"/>
    </source>
</evidence>
<comment type="catalytic activity">
    <reaction evidence="2">
        <text>uridine in snRNA = pseudouridine in snRNA</text>
        <dbReference type="Rhea" id="RHEA:51124"/>
        <dbReference type="Rhea" id="RHEA-COMP:12891"/>
        <dbReference type="Rhea" id="RHEA-COMP:12892"/>
        <dbReference type="ChEBI" id="CHEBI:65314"/>
        <dbReference type="ChEBI" id="CHEBI:65315"/>
    </reaction>
</comment>
<evidence type="ECO:0000256" key="2">
    <source>
        <dbReference type="ARBA" id="ARBA00001832"/>
    </source>
</evidence>
<evidence type="ECO:0000259" key="17">
    <source>
        <dbReference type="Pfam" id="PF01416"/>
    </source>
</evidence>
<sequence>MGLLVESVSTPNELTTSGTSGESPYTRDTISCEGEEHEITEKAEASHPKKERNAKTNKSGRRGRRGTRNEATEGEQGNSQDRPKAPRLPKRQCALLLGFCGSGYSGMQIQPDHNRTIEGVLFQAMVRAGAVSQDNADNPVKIGLARAARTDAGVHAAGNLVSLKMITTIPGVPDIAARINEELPPEIRLWGYTRVQNSFNARLVCDSRKYTYFFPSYLLIPPKPNSGLERTLRQYVTGTSLESLPPRVDTALTPGLFWEQCSSLTKAEELIQKRAWRVGSGHIESLRAISRKFEGTHNFHNFTVARDFGDRSNQRHMKKIEIAEPAVYGGTEWISVLFHGQSFMLHQRKMMAAMVLTCRTATPEHVIDEMYGPRVVFIPKMPSLGLLLEEPIFESYNTRMTIINEKLQPSDPNYRPPISFDNYRDVINAFKQKYIYDNMREVEDQSGLFDSWIRGVDSYAGNDLLYLNPKGTIPPAAIIKKGVRRENPFREKKKFDVTSLFKDDDAAQSVDDDDDDDGVPIKKENIVDTEG</sequence>
<gene>
    <name evidence="18" type="ORF">BDZ94DRAFT_1168130</name>
</gene>
<dbReference type="Proteomes" id="UP000807353">
    <property type="component" value="Unassembled WGS sequence"/>
</dbReference>
<comment type="subcellular location">
    <subcellularLocation>
        <location evidence="3">Nucleus</location>
    </subcellularLocation>
</comment>
<evidence type="ECO:0000256" key="8">
    <source>
        <dbReference type="ARBA" id="ARBA00023242"/>
    </source>
</evidence>
<keyword evidence="19" id="KW-1185">Reference proteome</keyword>
<dbReference type="PANTHER" id="PTHR11142:SF4">
    <property type="entry name" value="PSEUDOURIDYLATE SYNTHASE 1 HOMOLOG"/>
    <property type="match status" value="1"/>
</dbReference>
<keyword evidence="6" id="KW-0819">tRNA processing</keyword>
<dbReference type="GO" id="GO:1990481">
    <property type="term" value="P:mRNA pseudouridine synthesis"/>
    <property type="evidence" value="ECO:0007669"/>
    <property type="project" value="TreeGrafter"/>
</dbReference>
<protein>
    <recommendedName>
        <fullName evidence="11">tRNA pseudouridine synthase 1</fullName>
    </recommendedName>
    <alternativeName>
        <fullName evidence="12">tRNA pseudouridylate synthase 1</fullName>
    </alternativeName>
    <alternativeName>
        <fullName evidence="13">tRNA-uridine isomerase 1</fullName>
    </alternativeName>
</protein>
<evidence type="ECO:0000256" key="3">
    <source>
        <dbReference type="ARBA" id="ARBA00004123"/>
    </source>
</evidence>
<evidence type="ECO:0000256" key="11">
    <source>
        <dbReference type="ARBA" id="ARBA00073968"/>
    </source>
</evidence>
<evidence type="ECO:0000256" key="4">
    <source>
        <dbReference type="ARBA" id="ARBA00009375"/>
    </source>
</evidence>
<organism evidence="18 19">
    <name type="scientific">Collybia nuda</name>
    <dbReference type="NCBI Taxonomy" id="64659"/>
    <lineage>
        <taxon>Eukaryota</taxon>
        <taxon>Fungi</taxon>
        <taxon>Dikarya</taxon>
        <taxon>Basidiomycota</taxon>
        <taxon>Agaricomycotina</taxon>
        <taxon>Agaricomycetes</taxon>
        <taxon>Agaricomycetidae</taxon>
        <taxon>Agaricales</taxon>
        <taxon>Tricholomatineae</taxon>
        <taxon>Clitocybaceae</taxon>
        <taxon>Collybia</taxon>
    </lineage>
</organism>
<proteinExistence type="inferred from homology"/>